<dbReference type="AlphaFoldDB" id="A0A9W8XE31"/>
<feature type="compositionally biased region" description="Basic and acidic residues" evidence="10">
    <location>
        <begin position="419"/>
        <end position="456"/>
    </location>
</feature>
<feature type="region of interest" description="Disordered" evidence="10">
    <location>
        <begin position="24"/>
        <end position="51"/>
    </location>
</feature>
<dbReference type="GO" id="GO:0032977">
    <property type="term" value="F:membrane insertase activity"/>
    <property type="evidence" value="ECO:0007669"/>
    <property type="project" value="InterPro"/>
</dbReference>
<comment type="similarity">
    <text evidence="2 9">Belongs to the OXA1/ALB3/YidC family.</text>
</comment>
<dbReference type="GO" id="GO:0005743">
    <property type="term" value="C:mitochondrial inner membrane"/>
    <property type="evidence" value="ECO:0007669"/>
    <property type="project" value="UniProtKB-SubCell"/>
</dbReference>
<dbReference type="CDD" id="cd20069">
    <property type="entry name" value="5TM_Oxa1-like"/>
    <property type="match status" value="1"/>
</dbReference>
<reference evidence="12" key="1">
    <citation type="submission" date="2022-10" db="EMBL/GenBank/DDBJ databases">
        <title>Tapping the CABI collections for fungal endophytes: first genome assemblies for Collariella, Neodidymelliopsis, Ascochyta clinopodiicola, Didymella pomorum, Didymosphaeria variabile, Neocosmospora piperis and Neocucurbitaria cava.</title>
        <authorList>
            <person name="Hill R."/>
        </authorList>
    </citation>
    <scope>NUCLEOTIDE SEQUENCE</scope>
    <source>
        <strain evidence="12">IMI 356815</strain>
    </source>
</reference>
<keyword evidence="6" id="KW-1133">Transmembrane helix</keyword>
<evidence type="ECO:0000256" key="7">
    <source>
        <dbReference type="ARBA" id="ARBA00023128"/>
    </source>
</evidence>
<evidence type="ECO:0000256" key="4">
    <source>
        <dbReference type="ARBA" id="ARBA00022792"/>
    </source>
</evidence>
<dbReference type="RefSeq" id="XP_056066691.1">
    <property type="nucleotide sequence ID" value="XM_056219564.1"/>
</dbReference>
<keyword evidence="7" id="KW-0496">Mitochondrion</keyword>
<accession>A0A9W8XE31</accession>
<dbReference type="EMBL" id="JAPEUX010000008">
    <property type="protein sequence ID" value="KAJ4346891.1"/>
    <property type="molecule type" value="Genomic_DNA"/>
</dbReference>
<evidence type="ECO:0000256" key="2">
    <source>
        <dbReference type="ARBA" id="ARBA00009877"/>
    </source>
</evidence>
<comment type="caution">
    <text evidence="12">The sequence shown here is derived from an EMBL/GenBank/DDBJ whole genome shotgun (WGS) entry which is preliminary data.</text>
</comment>
<feature type="domain" description="Membrane insertase YidC/Oxa/ALB C-terminal" evidence="11">
    <location>
        <begin position="116"/>
        <end position="308"/>
    </location>
</feature>
<evidence type="ECO:0000256" key="8">
    <source>
        <dbReference type="ARBA" id="ARBA00023136"/>
    </source>
</evidence>
<dbReference type="Pfam" id="PF02096">
    <property type="entry name" value="60KD_IMP"/>
    <property type="match status" value="1"/>
</dbReference>
<evidence type="ECO:0000256" key="9">
    <source>
        <dbReference type="RuleBase" id="RU003945"/>
    </source>
</evidence>
<comment type="subcellular location">
    <subcellularLocation>
        <location evidence="9">Membrane</location>
        <topology evidence="9">Multi-pass membrane protein</topology>
    </subcellularLocation>
    <subcellularLocation>
        <location evidence="1">Mitochondrion inner membrane</location>
        <topology evidence="1">Multi-pass membrane protein</topology>
    </subcellularLocation>
</comment>
<keyword evidence="4" id="KW-0999">Mitochondrion inner membrane</keyword>
<feature type="compositionally biased region" description="Low complexity" evidence="10">
    <location>
        <begin position="41"/>
        <end position="50"/>
    </location>
</feature>
<protein>
    <recommendedName>
        <fullName evidence="11">Membrane insertase YidC/Oxa/ALB C-terminal domain-containing protein</fullName>
    </recommendedName>
</protein>
<evidence type="ECO:0000313" key="13">
    <source>
        <dbReference type="Proteomes" id="UP001140513"/>
    </source>
</evidence>
<evidence type="ECO:0000256" key="6">
    <source>
        <dbReference type="ARBA" id="ARBA00022989"/>
    </source>
</evidence>
<evidence type="ECO:0000256" key="1">
    <source>
        <dbReference type="ARBA" id="ARBA00004448"/>
    </source>
</evidence>
<dbReference type="InterPro" id="IPR028055">
    <property type="entry name" value="YidC/Oxa/ALB_C"/>
</dbReference>
<name>A0A9W8XE31_9PLEO</name>
<evidence type="ECO:0000256" key="3">
    <source>
        <dbReference type="ARBA" id="ARBA00022692"/>
    </source>
</evidence>
<evidence type="ECO:0000256" key="5">
    <source>
        <dbReference type="ARBA" id="ARBA00022946"/>
    </source>
</evidence>
<keyword evidence="3 9" id="KW-0812">Transmembrane</keyword>
<organism evidence="12 13">
    <name type="scientific">Didymosphaeria variabile</name>
    <dbReference type="NCBI Taxonomy" id="1932322"/>
    <lineage>
        <taxon>Eukaryota</taxon>
        <taxon>Fungi</taxon>
        <taxon>Dikarya</taxon>
        <taxon>Ascomycota</taxon>
        <taxon>Pezizomycotina</taxon>
        <taxon>Dothideomycetes</taxon>
        <taxon>Pleosporomycetidae</taxon>
        <taxon>Pleosporales</taxon>
        <taxon>Massarineae</taxon>
        <taxon>Didymosphaeriaceae</taxon>
        <taxon>Didymosphaeria</taxon>
    </lineage>
</organism>
<dbReference type="InterPro" id="IPR001708">
    <property type="entry name" value="YidC/ALB3/OXA1/COX18"/>
</dbReference>
<dbReference type="GO" id="GO:0032979">
    <property type="term" value="P:protein insertion into mitochondrial inner membrane from matrix"/>
    <property type="evidence" value="ECO:0007669"/>
    <property type="project" value="TreeGrafter"/>
</dbReference>
<keyword evidence="5" id="KW-0809">Transit peptide</keyword>
<dbReference type="PANTHER" id="PTHR12428">
    <property type="entry name" value="OXA1"/>
    <property type="match status" value="1"/>
</dbReference>
<dbReference type="Proteomes" id="UP001140513">
    <property type="component" value="Unassembled WGS sequence"/>
</dbReference>
<dbReference type="OrthoDB" id="2148490at2759"/>
<evidence type="ECO:0000259" key="11">
    <source>
        <dbReference type="Pfam" id="PF02096"/>
    </source>
</evidence>
<dbReference type="PANTHER" id="PTHR12428:SF66">
    <property type="entry name" value="MITOCHONDRIAL INNER MEMBRANE PROTEIN OXA1L"/>
    <property type="match status" value="1"/>
</dbReference>
<sequence length="456" mass="49874">MLPSRGLPPRQLASLASRQSSALRSVTTATPELQPAGVDQTAATATTTPTLDGKTVEGLLGPLDPTKSVDTSFIDPAVPISYWGNLKDLGLDYGWGPSAFFESLLELVHINAELGWAGTIVASALILRTGLFFTFQRWGSDAMVKTAAMKPVLQPLQDEMEEAKRQGDDERVQMLKMKQQAVMKDVGVDLFKSMGTAIAQGVFGYGAWRSLRGIASLPAPGITTDGWLWFTDLSVADPYYLLPVVTGGIMYMVIKRGGETGLQDQTAQTSMQKQVQVVLPIAMTAVTAFQPAAIQLYFFCTSITGAVTGYSLRQPAVRRALGIRQLPTPESQKFYSKVVKGEIDLNSVKGADGKVRYQAPRTAAPRRTTLSSGIKLKPGASLPAHMRASVDKEASAEQPKNAWEQIKSTPKTIATKINKWNDPRDPEVKKRQDAKEKQKRDLKKYEEERRKGWTQG</sequence>
<keyword evidence="13" id="KW-1185">Reference proteome</keyword>
<proteinExistence type="inferred from homology"/>
<evidence type="ECO:0000256" key="10">
    <source>
        <dbReference type="SAM" id="MobiDB-lite"/>
    </source>
</evidence>
<gene>
    <name evidence="12" type="ORF">N0V89_010824</name>
</gene>
<feature type="region of interest" description="Disordered" evidence="10">
    <location>
        <begin position="360"/>
        <end position="456"/>
    </location>
</feature>
<evidence type="ECO:0000313" key="12">
    <source>
        <dbReference type="EMBL" id="KAJ4346891.1"/>
    </source>
</evidence>
<keyword evidence="8" id="KW-0472">Membrane</keyword>
<dbReference type="GeneID" id="80914354"/>